<organism evidence="2 3">
    <name type="scientific">Parasponia andersonii</name>
    <name type="common">Sponia andersonii</name>
    <dbReference type="NCBI Taxonomy" id="3476"/>
    <lineage>
        <taxon>Eukaryota</taxon>
        <taxon>Viridiplantae</taxon>
        <taxon>Streptophyta</taxon>
        <taxon>Embryophyta</taxon>
        <taxon>Tracheophyta</taxon>
        <taxon>Spermatophyta</taxon>
        <taxon>Magnoliopsida</taxon>
        <taxon>eudicotyledons</taxon>
        <taxon>Gunneridae</taxon>
        <taxon>Pentapetalae</taxon>
        <taxon>rosids</taxon>
        <taxon>fabids</taxon>
        <taxon>Rosales</taxon>
        <taxon>Cannabaceae</taxon>
        <taxon>Parasponia</taxon>
    </lineage>
</organism>
<feature type="non-terminal residue" evidence="2">
    <location>
        <position position="1"/>
    </location>
</feature>
<evidence type="ECO:0000256" key="1">
    <source>
        <dbReference type="SAM" id="MobiDB-lite"/>
    </source>
</evidence>
<proteinExistence type="predicted"/>
<accession>A0A2P5B6H6</accession>
<dbReference type="Proteomes" id="UP000237105">
    <property type="component" value="Unassembled WGS sequence"/>
</dbReference>
<comment type="caution">
    <text evidence="2">The sequence shown here is derived from an EMBL/GenBank/DDBJ whole genome shotgun (WGS) entry which is preliminary data.</text>
</comment>
<feature type="region of interest" description="Disordered" evidence="1">
    <location>
        <begin position="109"/>
        <end position="209"/>
    </location>
</feature>
<dbReference type="EMBL" id="JXTB01000352">
    <property type="protein sequence ID" value="PON44356.1"/>
    <property type="molecule type" value="Genomic_DNA"/>
</dbReference>
<keyword evidence="3" id="KW-1185">Reference proteome</keyword>
<evidence type="ECO:0000313" key="3">
    <source>
        <dbReference type="Proteomes" id="UP000237105"/>
    </source>
</evidence>
<sequence length="209" mass="23579">PLLHKARMNLILQVINLLREIKLWSSGLNIMLLTKRNPPPSELGRLGQRVEKQHRSTIVRYVTANLLNRVICGQDRQNRVRRNDRRLLEGVDRTNEHVDRSQPVRLALALEPDREPVQVGLPSDGVPFGELIENPGEGEPDLADHGDQPERESVPGRSQDPEPEEEAEDQESEHDDDAVRTDQARRDRDFSPEGLSSFGQSAKLGCLAI</sequence>
<evidence type="ECO:0000313" key="2">
    <source>
        <dbReference type="EMBL" id="PON44356.1"/>
    </source>
</evidence>
<name>A0A2P5B6H6_PARAD</name>
<protein>
    <submittedName>
        <fullName evidence="2">Uncharacterized protein</fullName>
    </submittedName>
</protein>
<feature type="compositionally biased region" description="Basic and acidic residues" evidence="1">
    <location>
        <begin position="142"/>
        <end position="154"/>
    </location>
</feature>
<gene>
    <name evidence="2" type="ORF">PanWU01x14_267450</name>
</gene>
<dbReference type="AlphaFoldDB" id="A0A2P5B6H6"/>
<reference evidence="3" key="1">
    <citation type="submission" date="2016-06" db="EMBL/GenBank/DDBJ databases">
        <title>Parallel loss of symbiosis genes in relatives of nitrogen-fixing non-legume Parasponia.</title>
        <authorList>
            <person name="Van Velzen R."/>
            <person name="Holmer R."/>
            <person name="Bu F."/>
            <person name="Rutten L."/>
            <person name="Van Zeijl A."/>
            <person name="Liu W."/>
            <person name="Santuari L."/>
            <person name="Cao Q."/>
            <person name="Sharma T."/>
            <person name="Shen D."/>
            <person name="Roswanjaya Y."/>
            <person name="Wardhani T."/>
            <person name="Kalhor M.S."/>
            <person name="Jansen J."/>
            <person name="Van den Hoogen J."/>
            <person name="Gungor B."/>
            <person name="Hartog M."/>
            <person name="Hontelez J."/>
            <person name="Verver J."/>
            <person name="Yang W.-C."/>
            <person name="Schijlen E."/>
            <person name="Repin R."/>
            <person name="Schilthuizen M."/>
            <person name="Schranz E."/>
            <person name="Heidstra R."/>
            <person name="Miyata K."/>
            <person name="Fedorova E."/>
            <person name="Kohlen W."/>
            <person name="Bisseling T."/>
            <person name="Smit S."/>
            <person name="Geurts R."/>
        </authorList>
    </citation>
    <scope>NUCLEOTIDE SEQUENCE [LARGE SCALE GENOMIC DNA]</scope>
    <source>
        <strain evidence="3">cv. WU1-14</strain>
    </source>
</reference>
<feature type="compositionally biased region" description="Acidic residues" evidence="1">
    <location>
        <begin position="161"/>
        <end position="176"/>
    </location>
</feature>
<dbReference type="OrthoDB" id="10364906at2759"/>
<feature type="compositionally biased region" description="Basic and acidic residues" evidence="1">
    <location>
        <begin position="177"/>
        <end position="191"/>
    </location>
</feature>